<dbReference type="AlphaFoldDB" id="A0A671YRT1"/>
<dbReference type="CDD" id="cd10282">
    <property type="entry name" value="DNase1"/>
    <property type="match status" value="1"/>
</dbReference>
<dbReference type="OMA" id="DICLLQH"/>
<feature type="compositionally biased region" description="Basic residues" evidence="13">
    <location>
        <begin position="81"/>
        <end position="93"/>
    </location>
</feature>
<keyword evidence="7" id="KW-0256">Endoplasmic reticulum</keyword>
<protein>
    <recommendedName>
        <fullName evidence="10">Deoxyribonuclease-1-like 1</fullName>
    </recommendedName>
    <alternativeName>
        <fullName evidence="12">DNase X</fullName>
    </alternativeName>
    <alternativeName>
        <fullName evidence="11">Deoxyribonuclease I-like 1</fullName>
    </alternativeName>
</protein>
<dbReference type="InParanoid" id="A0A671YRT1"/>
<keyword evidence="8" id="KW-1015">Disulfide bond</keyword>
<evidence type="ECO:0000259" key="14">
    <source>
        <dbReference type="Pfam" id="PF03372"/>
    </source>
</evidence>
<keyword evidence="6" id="KW-0378">Hydrolase</keyword>
<keyword evidence="4" id="KW-0732">Signal</keyword>
<dbReference type="GO" id="GO:0005634">
    <property type="term" value="C:nucleus"/>
    <property type="evidence" value="ECO:0007669"/>
    <property type="project" value="TreeGrafter"/>
</dbReference>
<dbReference type="Gene3D" id="3.60.10.10">
    <property type="entry name" value="Endonuclease/exonuclease/phosphatase"/>
    <property type="match status" value="1"/>
</dbReference>
<evidence type="ECO:0000313" key="15">
    <source>
        <dbReference type="Ensembl" id="ENSSAUP00010065533.1"/>
    </source>
</evidence>
<dbReference type="InterPro" id="IPR018057">
    <property type="entry name" value="Deoxyribonuclease-1_AS"/>
</dbReference>
<dbReference type="InterPro" id="IPR016202">
    <property type="entry name" value="DNase_I"/>
</dbReference>
<dbReference type="PANTHER" id="PTHR11371:SF28">
    <property type="entry name" value="DEOXYRIBONUCLEASE-1-LIKE 1"/>
    <property type="match status" value="1"/>
</dbReference>
<evidence type="ECO:0000256" key="2">
    <source>
        <dbReference type="ARBA" id="ARBA00007359"/>
    </source>
</evidence>
<name>A0A671YRT1_SPAAU</name>
<keyword evidence="16" id="KW-1185">Reference proteome</keyword>
<dbReference type="GeneTree" id="ENSGT00950000182846"/>
<dbReference type="PRINTS" id="PR00130">
    <property type="entry name" value="DNASEI"/>
</dbReference>
<dbReference type="PANTHER" id="PTHR11371">
    <property type="entry name" value="DEOXYRIBONUCLEASE"/>
    <property type="match status" value="1"/>
</dbReference>
<keyword evidence="3" id="KW-0540">Nuclease</keyword>
<reference evidence="15" key="3">
    <citation type="submission" date="2025-09" db="UniProtKB">
        <authorList>
            <consortium name="Ensembl"/>
        </authorList>
    </citation>
    <scope>IDENTIFICATION</scope>
</reference>
<sequence length="368" mass="41632">MNDREITWTDILCLFSPPQSNHGVALSSSSSPPPPPLLLPHPLRGRSQKVRVQDLCLQRAEVQHGEIFKPETDAHAATGRTHTHTHTHTHTNTHTHTDALSICFCVQIVSRCDITLLQEVMDPDGKAVKALVNSLNRESDRYNRYQYKSLSSKSLGNSPSNMQQYVFIYRVETVSVTGQHQYQKKQSFVREPFVVAFQSNRTAIKKFILVPLHTEPSKAVQEIDQLYDVFEEVSKKWNNKNVMFLGDFHAGCSYVTRATKKKIRLFSNPKFFSLIGDKVDTTVSDDTHCAYDRIIVHGEAMLKTITPFSANVFSYHKEFKLSKRRALELSDHLPVEVRLKSSALLLQATPLLILLSVSAIVQSFLSAL</sequence>
<evidence type="ECO:0000256" key="13">
    <source>
        <dbReference type="SAM" id="MobiDB-lite"/>
    </source>
</evidence>
<keyword evidence="9" id="KW-0325">Glycoprotein</keyword>
<dbReference type="PROSITE" id="PS00919">
    <property type="entry name" value="DNASE_I_1"/>
    <property type="match status" value="1"/>
</dbReference>
<evidence type="ECO:0000313" key="16">
    <source>
        <dbReference type="Proteomes" id="UP000472265"/>
    </source>
</evidence>
<dbReference type="SMART" id="SM00476">
    <property type="entry name" value="DNaseIc"/>
    <property type="match status" value="1"/>
</dbReference>
<evidence type="ECO:0000256" key="11">
    <source>
        <dbReference type="ARBA" id="ARBA00042003"/>
    </source>
</evidence>
<evidence type="ECO:0000256" key="1">
    <source>
        <dbReference type="ARBA" id="ARBA00004240"/>
    </source>
</evidence>
<evidence type="ECO:0000256" key="9">
    <source>
        <dbReference type="ARBA" id="ARBA00023180"/>
    </source>
</evidence>
<dbReference type="GO" id="GO:0006308">
    <property type="term" value="P:DNA catabolic process"/>
    <property type="evidence" value="ECO:0007669"/>
    <property type="project" value="InterPro"/>
</dbReference>
<dbReference type="InterPro" id="IPR036691">
    <property type="entry name" value="Endo/exonu/phosph_ase_sf"/>
</dbReference>
<dbReference type="Proteomes" id="UP000472265">
    <property type="component" value="Chromosome 7"/>
</dbReference>
<accession>A0A671YRT1</accession>
<evidence type="ECO:0000256" key="8">
    <source>
        <dbReference type="ARBA" id="ARBA00023157"/>
    </source>
</evidence>
<comment type="similarity">
    <text evidence="2">Belongs to the DNase I family.</text>
</comment>
<feature type="region of interest" description="Disordered" evidence="13">
    <location>
        <begin position="69"/>
        <end position="93"/>
    </location>
</feature>
<feature type="region of interest" description="Disordered" evidence="13">
    <location>
        <begin position="23"/>
        <end position="43"/>
    </location>
</feature>
<gene>
    <name evidence="15" type="primary">LOC115584983</name>
</gene>
<evidence type="ECO:0000256" key="5">
    <source>
        <dbReference type="ARBA" id="ARBA00022759"/>
    </source>
</evidence>
<evidence type="ECO:0000256" key="6">
    <source>
        <dbReference type="ARBA" id="ARBA00022801"/>
    </source>
</evidence>
<evidence type="ECO:0000256" key="4">
    <source>
        <dbReference type="ARBA" id="ARBA00022729"/>
    </source>
</evidence>
<reference evidence="15" key="2">
    <citation type="submission" date="2025-08" db="UniProtKB">
        <authorList>
            <consortium name="Ensembl"/>
        </authorList>
    </citation>
    <scope>IDENTIFICATION</scope>
</reference>
<evidence type="ECO:0000256" key="10">
    <source>
        <dbReference type="ARBA" id="ARBA00041152"/>
    </source>
</evidence>
<dbReference type="InterPro" id="IPR005135">
    <property type="entry name" value="Endo/exonuclease/phosphatase"/>
</dbReference>
<keyword evidence="5" id="KW-0255">Endonuclease</keyword>
<evidence type="ECO:0000256" key="12">
    <source>
        <dbReference type="ARBA" id="ARBA00043073"/>
    </source>
</evidence>
<dbReference type="GO" id="GO:0004530">
    <property type="term" value="F:deoxyribonuclease I activity"/>
    <property type="evidence" value="ECO:0007669"/>
    <property type="project" value="TreeGrafter"/>
</dbReference>
<reference evidence="15" key="1">
    <citation type="submission" date="2021-04" db="EMBL/GenBank/DDBJ databases">
        <authorList>
            <consortium name="Wellcome Sanger Institute Data Sharing"/>
        </authorList>
    </citation>
    <scope>NUCLEOTIDE SEQUENCE [LARGE SCALE GENOMIC DNA]</scope>
</reference>
<dbReference type="GO" id="GO:0005783">
    <property type="term" value="C:endoplasmic reticulum"/>
    <property type="evidence" value="ECO:0007669"/>
    <property type="project" value="UniProtKB-SubCell"/>
</dbReference>
<feature type="domain" description="Endonuclease/exonuclease/phosphatase" evidence="14">
    <location>
        <begin position="106"/>
        <end position="331"/>
    </location>
</feature>
<comment type="subcellular location">
    <subcellularLocation>
        <location evidence="1">Endoplasmic reticulum</location>
    </subcellularLocation>
</comment>
<organism evidence="15 16">
    <name type="scientific">Sparus aurata</name>
    <name type="common">Gilthead sea bream</name>
    <dbReference type="NCBI Taxonomy" id="8175"/>
    <lineage>
        <taxon>Eukaryota</taxon>
        <taxon>Metazoa</taxon>
        <taxon>Chordata</taxon>
        <taxon>Craniata</taxon>
        <taxon>Vertebrata</taxon>
        <taxon>Euteleostomi</taxon>
        <taxon>Actinopterygii</taxon>
        <taxon>Neopterygii</taxon>
        <taxon>Teleostei</taxon>
        <taxon>Neoteleostei</taxon>
        <taxon>Acanthomorphata</taxon>
        <taxon>Eupercaria</taxon>
        <taxon>Spariformes</taxon>
        <taxon>Sparidae</taxon>
        <taxon>Sparus</taxon>
    </lineage>
</organism>
<evidence type="ECO:0000256" key="7">
    <source>
        <dbReference type="ARBA" id="ARBA00022824"/>
    </source>
</evidence>
<dbReference type="GO" id="GO:0003677">
    <property type="term" value="F:DNA binding"/>
    <property type="evidence" value="ECO:0007669"/>
    <property type="project" value="TreeGrafter"/>
</dbReference>
<evidence type="ECO:0000256" key="3">
    <source>
        <dbReference type="ARBA" id="ARBA00022722"/>
    </source>
</evidence>
<dbReference type="Pfam" id="PF03372">
    <property type="entry name" value="Exo_endo_phos"/>
    <property type="match status" value="1"/>
</dbReference>
<dbReference type="Ensembl" id="ENSSAUT00010068633.1">
    <property type="protein sequence ID" value="ENSSAUP00010065533.1"/>
    <property type="gene ID" value="ENSSAUG00010026209.1"/>
</dbReference>
<dbReference type="SUPFAM" id="SSF56219">
    <property type="entry name" value="DNase I-like"/>
    <property type="match status" value="1"/>
</dbReference>
<proteinExistence type="inferred from homology"/>